<accession>A0A2W4XWA9</accession>
<name>A0A2W4XWA9_9CYAN</name>
<dbReference type="AlphaFoldDB" id="A0A2W4XWA9"/>
<sequence length="69" mass="8169">MHRRRYTRQRSGDATHWVTDESCCNAIAKKYGWKLEDVWRDRQARDVLPVRCTFRGSCQFPCYGGKADE</sequence>
<organism evidence="1 2">
    <name type="scientific">Shackletoniella antarctica</name>
    <dbReference type="NCBI Taxonomy" id="268115"/>
    <lineage>
        <taxon>Bacteria</taxon>
        <taxon>Bacillati</taxon>
        <taxon>Cyanobacteriota</taxon>
        <taxon>Cyanophyceae</taxon>
        <taxon>Oculatellales</taxon>
        <taxon>Oculatellaceae</taxon>
        <taxon>Shackletoniella</taxon>
    </lineage>
</organism>
<comment type="caution">
    <text evidence="1">The sequence shown here is derived from an EMBL/GenBank/DDBJ whole genome shotgun (WGS) entry which is preliminary data.</text>
</comment>
<dbReference type="EMBL" id="QBMN01000163">
    <property type="protein sequence ID" value="PZO35608.1"/>
    <property type="molecule type" value="Genomic_DNA"/>
</dbReference>
<proteinExistence type="predicted"/>
<reference evidence="1 2" key="2">
    <citation type="submission" date="2018-06" db="EMBL/GenBank/DDBJ databases">
        <title>Metagenomic assembly of (sub)arctic Cyanobacteria and their associated microbiome from non-axenic cultures.</title>
        <authorList>
            <person name="Baurain D."/>
        </authorList>
    </citation>
    <scope>NUCLEOTIDE SEQUENCE [LARGE SCALE GENOMIC DNA]</scope>
    <source>
        <strain evidence="1">ULC041bin1</strain>
    </source>
</reference>
<protein>
    <submittedName>
        <fullName evidence="1">Uncharacterized protein</fullName>
    </submittedName>
</protein>
<reference evidence="2" key="1">
    <citation type="submission" date="2018-04" db="EMBL/GenBank/DDBJ databases">
        <authorList>
            <person name="Cornet L."/>
        </authorList>
    </citation>
    <scope>NUCLEOTIDE SEQUENCE [LARGE SCALE GENOMIC DNA]</scope>
</reference>
<gene>
    <name evidence="1" type="ORF">DCF17_18485</name>
</gene>
<dbReference type="Proteomes" id="UP000249081">
    <property type="component" value="Unassembled WGS sequence"/>
</dbReference>
<evidence type="ECO:0000313" key="2">
    <source>
        <dbReference type="Proteomes" id="UP000249081"/>
    </source>
</evidence>
<evidence type="ECO:0000313" key="1">
    <source>
        <dbReference type="EMBL" id="PZO35608.1"/>
    </source>
</evidence>